<dbReference type="AlphaFoldDB" id="X1TYI8"/>
<organism evidence="2">
    <name type="scientific">marine sediment metagenome</name>
    <dbReference type="NCBI Taxonomy" id="412755"/>
    <lineage>
        <taxon>unclassified sequences</taxon>
        <taxon>metagenomes</taxon>
        <taxon>ecological metagenomes</taxon>
    </lineage>
</organism>
<protein>
    <recommendedName>
        <fullName evidence="1">SpoVT-AbrB domain-containing protein</fullName>
    </recommendedName>
</protein>
<comment type="caution">
    <text evidence="2">The sequence shown here is derived from an EMBL/GenBank/DDBJ whole genome shotgun (WGS) entry which is preliminary data.</text>
</comment>
<evidence type="ECO:0000313" key="2">
    <source>
        <dbReference type="EMBL" id="GAI96431.1"/>
    </source>
</evidence>
<gene>
    <name evidence="2" type="ORF">S12H4_38964</name>
</gene>
<dbReference type="InterPro" id="IPR007159">
    <property type="entry name" value="SpoVT-AbrB_dom"/>
</dbReference>
<proteinExistence type="predicted"/>
<feature type="domain" description="SpoVT-AbrB" evidence="1">
    <location>
        <begin position="7"/>
        <end position="42"/>
    </location>
</feature>
<dbReference type="GO" id="GO:0003677">
    <property type="term" value="F:DNA binding"/>
    <property type="evidence" value="ECO:0007669"/>
    <property type="project" value="InterPro"/>
</dbReference>
<reference evidence="2" key="1">
    <citation type="journal article" date="2014" name="Front. Microbiol.">
        <title>High frequency of phylogenetically diverse reductive dehalogenase-homologous genes in deep subseafloor sedimentary metagenomes.</title>
        <authorList>
            <person name="Kawai M."/>
            <person name="Futagami T."/>
            <person name="Toyoda A."/>
            <person name="Takaki Y."/>
            <person name="Nishi S."/>
            <person name="Hori S."/>
            <person name="Arai W."/>
            <person name="Tsubouchi T."/>
            <person name="Morono Y."/>
            <person name="Uchiyama I."/>
            <person name="Ito T."/>
            <person name="Fujiyama A."/>
            <person name="Inagaki F."/>
            <person name="Takami H."/>
        </authorList>
    </citation>
    <scope>NUCLEOTIDE SEQUENCE</scope>
    <source>
        <strain evidence="2">Expedition CK06-06</strain>
    </source>
</reference>
<name>X1TYI8_9ZZZZ</name>
<dbReference type="EMBL" id="BARW01023505">
    <property type="protein sequence ID" value="GAI96431.1"/>
    <property type="molecule type" value="Genomic_DNA"/>
</dbReference>
<dbReference type="Pfam" id="PF04014">
    <property type="entry name" value="MazE_antitoxin"/>
    <property type="match status" value="1"/>
</dbReference>
<accession>X1TYI8</accession>
<sequence>MGNGGLVVTVPRIWARFHQLEVGDMVELEMDSDGELRIRPKELPTPQEDEE</sequence>
<evidence type="ECO:0000259" key="1">
    <source>
        <dbReference type="Pfam" id="PF04014"/>
    </source>
</evidence>